<comment type="caution">
    <text evidence="2">The sequence shown here is derived from an EMBL/GenBank/DDBJ whole genome shotgun (WGS) entry which is preliminary data.</text>
</comment>
<name>A0AA88NGW9_CHASR</name>
<sequence length="73" mass="8379">MCAICITHLYKVTDDEDEKLLVRPSVENNAQTPSVRASRDVPGTKATSSLRRRNWEEQKSFTCQITTRILRVN</sequence>
<evidence type="ECO:0000313" key="2">
    <source>
        <dbReference type="EMBL" id="KAK2856353.1"/>
    </source>
</evidence>
<protein>
    <submittedName>
        <fullName evidence="2">Uncharacterized protein</fullName>
    </submittedName>
</protein>
<keyword evidence="3" id="KW-1185">Reference proteome</keyword>
<evidence type="ECO:0000313" key="3">
    <source>
        <dbReference type="Proteomes" id="UP001187415"/>
    </source>
</evidence>
<feature type="compositionally biased region" description="Polar residues" evidence="1">
    <location>
        <begin position="26"/>
        <end position="35"/>
    </location>
</feature>
<dbReference type="Proteomes" id="UP001187415">
    <property type="component" value="Unassembled WGS sequence"/>
</dbReference>
<accession>A0AA88NGW9</accession>
<organism evidence="2 3">
    <name type="scientific">Channa striata</name>
    <name type="common">Snakehead murrel</name>
    <name type="synonym">Ophicephalus striatus</name>
    <dbReference type="NCBI Taxonomy" id="64152"/>
    <lineage>
        <taxon>Eukaryota</taxon>
        <taxon>Metazoa</taxon>
        <taxon>Chordata</taxon>
        <taxon>Craniata</taxon>
        <taxon>Vertebrata</taxon>
        <taxon>Euteleostomi</taxon>
        <taxon>Actinopterygii</taxon>
        <taxon>Neopterygii</taxon>
        <taxon>Teleostei</taxon>
        <taxon>Neoteleostei</taxon>
        <taxon>Acanthomorphata</taxon>
        <taxon>Anabantaria</taxon>
        <taxon>Anabantiformes</taxon>
        <taxon>Channoidei</taxon>
        <taxon>Channidae</taxon>
        <taxon>Channa</taxon>
    </lineage>
</organism>
<proteinExistence type="predicted"/>
<gene>
    <name evidence="2" type="ORF">Q5P01_005088</name>
</gene>
<dbReference type="AlphaFoldDB" id="A0AA88NGW9"/>
<evidence type="ECO:0000256" key="1">
    <source>
        <dbReference type="SAM" id="MobiDB-lite"/>
    </source>
</evidence>
<feature type="region of interest" description="Disordered" evidence="1">
    <location>
        <begin position="24"/>
        <end position="51"/>
    </location>
</feature>
<dbReference type="EMBL" id="JAUPFM010000003">
    <property type="protein sequence ID" value="KAK2856353.1"/>
    <property type="molecule type" value="Genomic_DNA"/>
</dbReference>
<reference evidence="2" key="1">
    <citation type="submission" date="2023-07" db="EMBL/GenBank/DDBJ databases">
        <title>Chromosome-level Genome Assembly of Striped Snakehead (Channa striata).</title>
        <authorList>
            <person name="Liu H."/>
        </authorList>
    </citation>
    <scope>NUCLEOTIDE SEQUENCE</scope>
    <source>
        <strain evidence="2">Gz</strain>
        <tissue evidence="2">Muscle</tissue>
    </source>
</reference>